<accession>A0A840VA35</accession>
<sequence>MSEKAVFIIGGSGFIGTNCVAYFRRAGWRVVSFDLAPPLDSQHADVHVSGDIMDASSVASAMAAAAPQVVIHLAGRTDCDERTTVEEGYLSNTVGTANVLEAIKATPGIERAIITSSQYVAGPDRLPKDEFDYFPHTVYGQSKVETERLTRAADLPCCWTLIRPVNIWGPWHQRYSREFWRVVHRGLYIHPDLPAPTRTYGYVGNVVWQMARILELPVEKVNHKVLYVGDRQIPIDRWVFAFHQGIRGKDPLRIPYPVIRSLAFVGDGFSRLMGRPFYINSSRLRSMTQDYLTDMEATMDLLGEPPYSMEEGVKETVHWLREKVWV</sequence>
<dbReference type="Proteomes" id="UP000557717">
    <property type="component" value="Unassembled WGS sequence"/>
</dbReference>
<evidence type="ECO:0000313" key="3">
    <source>
        <dbReference type="Proteomes" id="UP000557717"/>
    </source>
</evidence>
<dbReference type="AlphaFoldDB" id="A0A840VA35"/>
<comment type="caution">
    <text evidence="2">The sequence shown here is derived from an EMBL/GenBank/DDBJ whole genome shotgun (WGS) entry which is preliminary data.</text>
</comment>
<dbReference type="PANTHER" id="PTHR43245">
    <property type="entry name" value="BIFUNCTIONAL POLYMYXIN RESISTANCE PROTEIN ARNA"/>
    <property type="match status" value="1"/>
</dbReference>
<dbReference type="InterPro" id="IPR036291">
    <property type="entry name" value="NAD(P)-bd_dom_sf"/>
</dbReference>
<dbReference type="InterPro" id="IPR050177">
    <property type="entry name" value="Lipid_A_modif_metabolic_enz"/>
</dbReference>
<name>A0A840VA35_9BACT</name>
<protein>
    <submittedName>
        <fullName evidence="2">Nucleoside-diphosphate-sugar epimerase</fullName>
    </submittedName>
</protein>
<dbReference type="Gene3D" id="3.40.50.720">
    <property type="entry name" value="NAD(P)-binding Rossmann-like Domain"/>
    <property type="match status" value="1"/>
</dbReference>
<dbReference type="RefSeq" id="WP_184016423.1">
    <property type="nucleotide sequence ID" value="NZ_JACHFD010000004.1"/>
</dbReference>
<reference evidence="2 3" key="1">
    <citation type="submission" date="2020-08" db="EMBL/GenBank/DDBJ databases">
        <title>Genomic Encyclopedia of Type Strains, Phase IV (KMG-IV): sequencing the most valuable type-strain genomes for metagenomic binning, comparative biology and taxonomic classification.</title>
        <authorList>
            <person name="Goeker M."/>
        </authorList>
    </citation>
    <scope>NUCLEOTIDE SEQUENCE [LARGE SCALE GENOMIC DNA]</scope>
    <source>
        <strain evidence="2 3">YC6886</strain>
    </source>
</reference>
<dbReference type="Pfam" id="PF01370">
    <property type="entry name" value="Epimerase"/>
    <property type="match status" value="1"/>
</dbReference>
<proteinExistence type="predicted"/>
<dbReference type="InterPro" id="IPR001509">
    <property type="entry name" value="Epimerase_deHydtase"/>
</dbReference>
<evidence type="ECO:0000313" key="2">
    <source>
        <dbReference type="EMBL" id="MBB5350810.1"/>
    </source>
</evidence>
<dbReference type="SUPFAM" id="SSF51735">
    <property type="entry name" value="NAD(P)-binding Rossmann-fold domains"/>
    <property type="match status" value="1"/>
</dbReference>
<feature type="domain" description="NAD-dependent epimerase/dehydratase" evidence="1">
    <location>
        <begin position="6"/>
        <end position="229"/>
    </location>
</feature>
<organism evidence="2 3">
    <name type="scientific">Haloferula luteola</name>
    <dbReference type="NCBI Taxonomy" id="595692"/>
    <lineage>
        <taxon>Bacteria</taxon>
        <taxon>Pseudomonadati</taxon>
        <taxon>Verrucomicrobiota</taxon>
        <taxon>Verrucomicrobiia</taxon>
        <taxon>Verrucomicrobiales</taxon>
        <taxon>Verrucomicrobiaceae</taxon>
        <taxon>Haloferula</taxon>
    </lineage>
</organism>
<dbReference type="PANTHER" id="PTHR43245:SF13">
    <property type="entry name" value="UDP-D-APIOSE_UDP-D-XYLOSE SYNTHASE 2"/>
    <property type="match status" value="1"/>
</dbReference>
<evidence type="ECO:0000259" key="1">
    <source>
        <dbReference type="Pfam" id="PF01370"/>
    </source>
</evidence>
<dbReference type="EMBL" id="JACHFD010000004">
    <property type="protein sequence ID" value="MBB5350810.1"/>
    <property type="molecule type" value="Genomic_DNA"/>
</dbReference>
<keyword evidence="3" id="KW-1185">Reference proteome</keyword>
<gene>
    <name evidence="2" type="ORF">HNR46_001044</name>
</gene>